<comment type="caution">
    <text evidence="8">The sequence shown here is derived from an EMBL/GenBank/DDBJ whole genome shotgun (WGS) entry which is preliminary data.</text>
</comment>
<organism evidence="8 9">
    <name type="scientific">Terrabacter lapilli</name>
    <dbReference type="NCBI Taxonomy" id="436231"/>
    <lineage>
        <taxon>Bacteria</taxon>
        <taxon>Bacillati</taxon>
        <taxon>Actinomycetota</taxon>
        <taxon>Actinomycetes</taxon>
        <taxon>Micrococcales</taxon>
        <taxon>Intrasporangiaceae</taxon>
        <taxon>Terrabacter</taxon>
    </lineage>
</organism>
<keyword evidence="5 6" id="KW-0472">Membrane</keyword>
<evidence type="ECO:0000256" key="4">
    <source>
        <dbReference type="ARBA" id="ARBA00022989"/>
    </source>
</evidence>
<sequence length="164" mass="17719">MSTIGETPVPREARPYQGRHAGLVTRLIAAAVDLAVVVAVLAAAYVGWCGFLLLIDPRNFSFPEVGVVFSLLSAFVVSVGYLTVAWTLSGRSYGDLVMGLRVVGPGGRRLHVVGAFVRALACVILPVGLLWVAVSRQQRSFQDVVLRTSVVYDWQPRTAHTQKA</sequence>
<feature type="transmembrane region" description="Helical" evidence="6">
    <location>
        <begin position="27"/>
        <end position="55"/>
    </location>
</feature>
<accession>A0ABN2RD06</accession>
<evidence type="ECO:0000313" key="9">
    <source>
        <dbReference type="Proteomes" id="UP001500013"/>
    </source>
</evidence>
<protein>
    <recommendedName>
        <fullName evidence="7">RDD domain-containing protein</fullName>
    </recommendedName>
</protein>
<name>A0ABN2RD06_9MICO</name>
<feature type="transmembrane region" description="Helical" evidence="6">
    <location>
        <begin position="67"/>
        <end position="89"/>
    </location>
</feature>
<reference evidence="8 9" key="1">
    <citation type="journal article" date="2019" name="Int. J. Syst. Evol. Microbiol.">
        <title>The Global Catalogue of Microorganisms (GCM) 10K type strain sequencing project: providing services to taxonomists for standard genome sequencing and annotation.</title>
        <authorList>
            <consortium name="The Broad Institute Genomics Platform"/>
            <consortium name="The Broad Institute Genome Sequencing Center for Infectious Disease"/>
            <person name="Wu L."/>
            <person name="Ma J."/>
        </authorList>
    </citation>
    <scope>NUCLEOTIDE SEQUENCE [LARGE SCALE GENOMIC DNA]</scope>
    <source>
        <strain evidence="8 9">JCM 15628</strain>
    </source>
</reference>
<keyword evidence="3 6" id="KW-0812">Transmembrane</keyword>
<comment type="subcellular location">
    <subcellularLocation>
        <location evidence="1">Cell membrane</location>
        <topology evidence="1">Multi-pass membrane protein</topology>
    </subcellularLocation>
</comment>
<feature type="transmembrane region" description="Helical" evidence="6">
    <location>
        <begin position="109"/>
        <end position="132"/>
    </location>
</feature>
<dbReference type="RefSeq" id="WP_344057787.1">
    <property type="nucleotide sequence ID" value="NZ_BAAAPU010000003.1"/>
</dbReference>
<dbReference type="PANTHER" id="PTHR36115">
    <property type="entry name" value="PROLINE-RICH ANTIGEN HOMOLOG-RELATED"/>
    <property type="match status" value="1"/>
</dbReference>
<feature type="domain" description="RDD" evidence="7">
    <location>
        <begin position="21"/>
        <end position="145"/>
    </location>
</feature>
<dbReference type="Proteomes" id="UP001500013">
    <property type="component" value="Unassembled WGS sequence"/>
</dbReference>
<gene>
    <name evidence="8" type="ORF">GCM10009817_03330</name>
</gene>
<evidence type="ECO:0000256" key="2">
    <source>
        <dbReference type="ARBA" id="ARBA00022475"/>
    </source>
</evidence>
<keyword evidence="9" id="KW-1185">Reference proteome</keyword>
<evidence type="ECO:0000256" key="3">
    <source>
        <dbReference type="ARBA" id="ARBA00022692"/>
    </source>
</evidence>
<dbReference type="EMBL" id="BAAAPU010000003">
    <property type="protein sequence ID" value="GAA1966776.1"/>
    <property type="molecule type" value="Genomic_DNA"/>
</dbReference>
<evidence type="ECO:0000313" key="8">
    <source>
        <dbReference type="EMBL" id="GAA1966776.1"/>
    </source>
</evidence>
<evidence type="ECO:0000259" key="7">
    <source>
        <dbReference type="Pfam" id="PF06271"/>
    </source>
</evidence>
<dbReference type="InterPro" id="IPR051791">
    <property type="entry name" value="Pra-immunoreactive"/>
</dbReference>
<keyword evidence="4 6" id="KW-1133">Transmembrane helix</keyword>
<dbReference type="InterPro" id="IPR010432">
    <property type="entry name" value="RDD"/>
</dbReference>
<evidence type="ECO:0000256" key="1">
    <source>
        <dbReference type="ARBA" id="ARBA00004651"/>
    </source>
</evidence>
<proteinExistence type="predicted"/>
<evidence type="ECO:0000256" key="5">
    <source>
        <dbReference type="ARBA" id="ARBA00023136"/>
    </source>
</evidence>
<keyword evidence="2" id="KW-1003">Cell membrane</keyword>
<dbReference type="Pfam" id="PF06271">
    <property type="entry name" value="RDD"/>
    <property type="match status" value="1"/>
</dbReference>
<evidence type="ECO:0000256" key="6">
    <source>
        <dbReference type="SAM" id="Phobius"/>
    </source>
</evidence>